<reference evidence="1 2" key="1">
    <citation type="submission" date="2013-09" db="EMBL/GenBank/DDBJ databases">
        <authorList>
            <person name="Zeng Z."/>
            <person name="Chen C."/>
        </authorList>
    </citation>
    <scope>NUCLEOTIDE SEQUENCE [LARGE SCALE GENOMIC DNA]</scope>
    <source>
        <strain evidence="1 2">WB 4.1-42</strain>
    </source>
</reference>
<dbReference type="AlphaFoldDB" id="A0A0A2MFY3"/>
<gene>
    <name evidence="1" type="ORF">Q766_17160</name>
</gene>
<evidence type="ECO:0000313" key="2">
    <source>
        <dbReference type="Proteomes" id="UP000030111"/>
    </source>
</evidence>
<dbReference type="Proteomes" id="UP000030111">
    <property type="component" value="Unassembled WGS sequence"/>
</dbReference>
<dbReference type="RefSeq" id="WP_026989876.1">
    <property type="nucleotide sequence ID" value="NZ_AUGP01000003.1"/>
</dbReference>
<accession>A0A0A2MFY3</accession>
<evidence type="ECO:0000313" key="1">
    <source>
        <dbReference type="EMBL" id="KGO91597.1"/>
    </source>
</evidence>
<protein>
    <recommendedName>
        <fullName evidence="3">Lipoprotein</fullName>
    </recommendedName>
</protein>
<dbReference type="PROSITE" id="PS51257">
    <property type="entry name" value="PROKAR_LIPOPROTEIN"/>
    <property type="match status" value="1"/>
</dbReference>
<keyword evidence="2" id="KW-1185">Reference proteome</keyword>
<dbReference type="OrthoDB" id="886674at2"/>
<organism evidence="1 2">
    <name type="scientific">Flavobacterium subsaxonicum WB 4.1-42 = DSM 21790</name>
    <dbReference type="NCBI Taxonomy" id="1121898"/>
    <lineage>
        <taxon>Bacteria</taxon>
        <taxon>Pseudomonadati</taxon>
        <taxon>Bacteroidota</taxon>
        <taxon>Flavobacteriia</taxon>
        <taxon>Flavobacteriales</taxon>
        <taxon>Flavobacteriaceae</taxon>
        <taxon>Flavobacterium</taxon>
    </lineage>
</organism>
<comment type="caution">
    <text evidence="1">The sequence shown here is derived from an EMBL/GenBank/DDBJ whole genome shotgun (WGS) entry which is preliminary data.</text>
</comment>
<name>A0A0A2MFY3_9FLAO</name>
<evidence type="ECO:0008006" key="3">
    <source>
        <dbReference type="Google" id="ProtNLM"/>
    </source>
</evidence>
<sequence>MKNLFLILCCILVVGCASDKKESQLPAGIAPADAANVEVLKQQFLPIIEGVWVTSDYIDDLQKTGSPFKSYNKLRGIAAIAITDDNEADSLFVGISLNNHEGSSFAAYFAKGHSPNSLRTNYSDYNNPNNSFELGYKVTTKDTLLFMYRYNRAGKLISAQQYNRVGKQSENNDMGWGIEQVANKQLIAGTYIIEGVTVPLTITFNQNGTVTGFEGFKTYTVGTDFAVNDPDELPGADHIYFEETGNSNNSITYNFKIKADTLVLSHSGTHYKLVKQ</sequence>
<dbReference type="STRING" id="1121898.GCA_000422725_03790"/>
<proteinExistence type="predicted"/>
<dbReference type="EMBL" id="JRLY01000017">
    <property type="protein sequence ID" value="KGO91597.1"/>
    <property type="molecule type" value="Genomic_DNA"/>
</dbReference>